<evidence type="ECO:0000313" key="3">
    <source>
        <dbReference type="EMBL" id="KAG8379254.1"/>
    </source>
</evidence>
<comment type="caution">
    <text evidence="3">The sequence shown here is derived from an EMBL/GenBank/DDBJ whole genome shotgun (WGS) entry which is preliminary data.</text>
</comment>
<dbReference type="PANTHER" id="PTHR28626">
    <property type="entry name" value="SRR1-LIKE PROTEIN"/>
    <property type="match status" value="1"/>
</dbReference>
<proteinExistence type="inferred from homology"/>
<protein>
    <recommendedName>
        <fullName evidence="2">SRR1-like domain-containing protein</fullName>
    </recommendedName>
</protein>
<dbReference type="Pfam" id="PF07985">
    <property type="entry name" value="SRR1"/>
    <property type="match status" value="1"/>
</dbReference>
<dbReference type="InterPro" id="IPR040044">
    <property type="entry name" value="SRR1L"/>
</dbReference>
<evidence type="ECO:0000259" key="2">
    <source>
        <dbReference type="Pfam" id="PF07985"/>
    </source>
</evidence>
<reference evidence="3" key="1">
    <citation type="submission" date="2019-10" db="EMBL/GenBank/DDBJ databases">
        <authorList>
            <person name="Zhang R."/>
            <person name="Pan Y."/>
            <person name="Wang J."/>
            <person name="Ma R."/>
            <person name="Yu S."/>
        </authorList>
    </citation>
    <scope>NUCLEOTIDE SEQUENCE</scope>
    <source>
        <strain evidence="3">LA-IB0</strain>
        <tissue evidence="3">Leaf</tissue>
    </source>
</reference>
<dbReference type="AlphaFoldDB" id="A0AAV6XA63"/>
<dbReference type="EMBL" id="WHWC01000007">
    <property type="protein sequence ID" value="KAG8379254.1"/>
    <property type="molecule type" value="Genomic_DNA"/>
</dbReference>
<organism evidence="3 4">
    <name type="scientific">Buddleja alternifolia</name>
    <dbReference type="NCBI Taxonomy" id="168488"/>
    <lineage>
        <taxon>Eukaryota</taxon>
        <taxon>Viridiplantae</taxon>
        <taxon>Streptophyta</taxon>
        <taxon>Embryophyta</taxon>
        <taxon>Tracheophyta</taxon>
        <taxon>Spermatophyta</taxon>
        <taxon>Magnoliopsida</taxon>
        <taxon>eudicotyledons</taxon>
        <taxon>Gunneridae</taxon>
        <taxon>Pentapetalae</taxon>
        <taxon>asterids</taxon>
        <taxon>lamiids</taxon>
        <taxon>Lamiales</taxon>
        <taxon>Scrophulariaceae</taxon>
        <taxon>Buddlejeae</taxon>
        <taxon>Buddleja</taxon>
    </lineage>
</organism>
<gene>
    <name evidence="3" type="ORF">BUALT_Bualt07G0069500</name>
</gene>
<evidence type="ECO:0000256" key="1">
    <source>
        <dbReference type="ARBA" id="ARBA00009856"/>
    </source>
</evidence>
<dbReference type="GO" id="GO:0005634">
    <property type="term" value="C:nucleus"/>
    <property type="evidence" value="ECO:0007669"/>
    <property type="project" value="TreeGrafter"/>
</dbReference>
<sequence length="754" mass="84502">MEFAKLLERIRKVEFQISTASLGMPSSFAERLGEGEWIHCPGLGLEYTYFAIEYQKSIVAQGVVVDLIGGEKKDGHAFVKVYVEKALISNEKLLRPHEGLIVFLPRAVDWSMGSSQYFRLDLFIFFLALGPLLSQGLLDLSRVKVLSNDRDSLLPFSARLMIREVSLFNILDGDHLSGLNFLLGIVVSSLSPWYSSSTSLSLGPLGPPSSTWSSEVQVLAMVPLYMGSSWSFQTKIGSCATIDLIALDVVASLVVGRAPSHGGASLLDHHQSSLLWSFQQMEPNDLGLKPHVLKLEVLEVKSTLSSKGHYGLRDLRPPCIHNEKAGLSGLAGSDPGRARSMLKHADPRGDLAPSSALRSMGCGSHKSRNGFTSWELTLIAWISAAINKRKLLAHVSTLIRNSIALKGPQVSSALICKFHKHRRCRRRPKLDEIDHVTLEKLDPTSICCKNVATLPQIERSRHSDLWKNLVPPAMASSANLLVPENSNSAEDWTIVLPRRGKKNRTLRKFVIPKQQNEVQLWAPADLETNPERESKLIQKMQICMQKLEKSEFFSSFLNQMQNPDMLNRFIKVLGSEEKMKLVIYGIGSIESFEPPRLQLSLAILMKRKFDWIGEIEVFDPIISLVESNVLTPLGCSVLSLNEQGRRKVLEPTLFFMPHCEAELYDNLLEANWRIDQVNRLIVFGNSFSEYEQHVSVVKSSAVENSRKHILAVRRFTEEFGVSTFSDDSFRAFHGSSWHFFNPVDGVGLHMIKYD</sequence>
<dbReference type="InterPro" id="IPR012942">
    <property type="entry name" value="SRR1-like"/>
</dbReference>
<evidence type="ECO:0000313" key="4">
    <source>
        <dbReference type="Proteomes" id="UP000826271"/>
    </source>
</evidence>
<dbReference type="Proteomes" id="UP000826271">
    <property type="component" value="Unassembled WGS sequence"/>
</dbReference>
<comment type="similarity">
    <text evidence="1">Belongs to the SRR1 family.</text>
</comment>
<keyword evidence="4" id="KW-1185">Reference proteome</keyword>
<accession>A0AAV6XA63</accession>
<dbReference type="GO" id="GO:0005737">
    <property type="term" value="C:cytoplasm"/>
    <property type="evidence" value="ECO:0007669"/>
    <property type="project" value="TreeGrafter"/>
</dbReference>
<feature type="domain" description="SRR1-like" evidence="2">
    <location>
        <begin position="574"/>
        <end position="739"/>
    </location>
</feature>
<dbReference type="PANTHER" id="PTHR28626:SF3">
    <property type="entry name" value="SRR1-LIKE PROTEIN"/>
    <property type="match status" value="1"/>
</dbReference>
<name>A0AAV6XA63_9LAMI</name>